<evidence type="ECO:0000313" key="2">
    <source>
        <dbReference type="Proteomes" id="UP001356427"/>
    </source>
</evidence>
<reference evidence="1 2" key="1">
    <citation type="submission" date="2021-04" db="EMBL/GenBank/DDBJ databases">
        <authorList>
            <person name="De Guttry C."/>
            <person name="Zahm M."/>
            <person name="Klopp C."/>
            <person name="Cabau C."/>
            <person name="Louis A."/>
            <person name="Berthelot C."/>
            <person name="Parey E."/>
            <person name="Roest Crollius H."/>
            <person name="Montfort J."/>
            <person name="Robinson-Rechavi M."/>
            <person name="Bucao C."/>
            <person name="Bouchez O."/>
            <person name="Gislard M."/>
            <person name="Lluch J."/>
            <person name="Milhes M."/>
            <person name="Lampietro C."/>
            <person name="Lopez Roques C."/>
            <person name="Donnadieu C."/>
            <person name="Braasch I."/>
            <person name="Desvignes T."/>
            <person name="Postlethwait J."/>
            <person name="Bobe J."/>
            <person name="Wedekind C."/>
            <person name="Guiguen Y."/>
        </authorList>
    </citation>
    <scope>NUCLEOTIDE SEQUENCE [LARGE SCALE GENOMIC DNA]</scope>
    <source>
        <strain evidence="1">Cs_M1</strain>
        <tissue evidence="1">Blood</tissue>
    </source>
</reference>
<name>A0AAN8KMP3_9TELE</name>
<keyword evidence="2" id="KW-1185">Reference proteome</keyword>
<sequence>MVTMWDLRRTWEPCQSFKLFLSTEAAWPLHWPGVSISQESTYAMFGQHGLHYFDSGYLGFKPLFLVPRKGTMWGTGAEI</sequence>
<protein>
    <submittedName>
        <fullName evidence="1">Uncharacterized protein</fullName>
    </submittedName>
</protein>
<evidence type="ECO:0000313" key="1">
    <source>
        <dbReference type="EMBL" id="KAK6295247.1"/>
    </source>
</evidence>
<gene>
    <name evidence="1" type="ORF">J4Q44_G00344730</name>
</gene>
<dbReference type="Proteomes" id="UP001356427">
    <property type="component" value="Unassembled WGS sequence"/>
</dbReference>
<dbReference type="AlphaFoldDB" id="A0AAN8KMP3"/>
<proteinExistence type="predicted"/>
<comment type="caution">
    <text evidence="1">The sequence shown here is derived from an EMBL/GenBank/DDBJ whole genome shotgun (WGS) entry which is preliminary data.</text>
</comment>
<accession>A0AAN8KMP3</accession>
<organism evidence="1 2">
    <name type="scientific">Coregonus suidteri</name>
    <dbReference type="NCBI Taxonomy" id="861788"/>
    <lineage>
        <taxon>Eukaryota</taxon>
        <taxon>Metazoa</taxon>
        <taxon>Chordata</taxon>
        <taxon>Craniata</taxon>
        <taxon>Vertebrata</taxon>
        <taxon>Euteleostomi</taxon>
        <taxon>Actinopterygii</taxon>
        <taxon>Neopterygii</taxon>
        <taxon>Teleostei</taxon>
        <taxon>Protacanthopterygii</taxon>
        <taxon>Salmoniformes</taxon>
        <taxon>Salmonidae</taxon>
        <taxon>Coregoninae</taxon>
        <taxon>Coregonus</taxon>
    </lineage>
</organism>
<dbReference type="EMBL" id="JAGTTL010000034">
    <property type="protein sequence ID" value="KAK6295247.1"/>
    <property type="molecule type" value="Genomic_DNA"/>
</dbReference>